<organism evidence="1 2">
    <name type="scientific">Propionivibrio dicarboxylicus</name>
    <dbReference type="NCBI Taxonomy" id="83767"/>
    <lineage>
        <taxon>Bacteria</taxon>
        <taxon>Pseudomonadati</taxon>
        <taxon>Pseudomonadota</taxon>
        <taxon>Betaproteobacteria</taxon>
        <taxon>Rhodocyclales</taxon>
        <taxon>Rhodocyclaceae</taxon>
        <taxon>Propionivibrio</taxon>
    </lineage>
</organism>
<dbReference type="STRING" id="83767.SAMN05660652_00792"/>
<protein>
    <submittedName>
        <fullName evidence="1">Uncharacterized protein</fullName>
    </submittedName>
</protein>
<proteinExistence type="predicted"/>
<dbReference type="EMBL" id="FNCY01000002">
    <property type="protein sequence ID" value="SDG87471.1"/>
    <property type="molecule type" value="Genomic_DNA"/>
</dbReference>
<keyword evidence="2" id="KW-1185">Reference proteome</keyword>
<dbReference type="RefSeq" id="WP_091933963.1">
    <property type="nucleotide sequence ID" value="NZ_FNCY01000002.1"/>
</dbReference>
<evidence type="ECO:0000313" key="1">
    <source>
        <dbReference type="EMBL" id="SDG87471.1"/>
    </source>
</evidence>
<dbReference type="AlphaFoldDB" id="A0A1G7XTL5"/>
<sequence length="153" mass="17424">MEFVVRYWSSLLPRDFVDRRSEPRWVDYSIHPGSKIGLHNALLAMHDRCEIMQAHGCRFECAVFVVEGERSERLSETAAARIFASLPRGDVKWLDIKDFVLPEPVVQALPEEAATPETSTLPETLATQLSLFPRMPTPYDDVDEPPRLIDVDT</sequence>
<evidence type="ECO:0000313" key="2">
    <source>
        <dbReference type="Proteomes" id="UP000198607"/>
    </source>
</evidence>
<dbReference type="Proteomes" id="UP000198607">
    <property type="component" value="Unassembled WGS sequence"/>
</dbReference>
<gene>
    <name evidence="1" type="ORF">SAMN05660652_00792</name>
</gene>
<reference evidence="1 2" key="1">
    <citation type="submission" date="2016-10" db="EMBL/GenBank/DDBJ databases">
        <authorList>
            <person name="de Groot N.N."/>
        </authorList>
    </citation>
    <scope>NUCLEOTIDE SEQUENCE [LARGE SCALE GENOMIC DNA]</scope>
    <source>
        <strain evidence="1 2">DSM 5885</strain>
    </source>
</reference>
<accession>A0A1G7XTL5</accession>
<name>A0A1G7XTL5_9RHOO</name>